<proteinExistence type="inferred from homology"/>
<name>A0A1G8SQF6_9CLOT</name>
<dbReference type="Gene3D" id="3.30.1330.10">
    <property type="entry name" value="PurM-like, N-terminal domain"/>
    <property type="match status" value="1"/>
</dbReference>
<feature type="domain" description="PurM-like N-terminal" evidence="2">
    <location>
        <begin position="33"/>
        <end position="139"/>
    </location>
</feature>
<dbReference type="InterPro" id="IPR010918">
    <property type="entry name" value="PurM-like_C_dom"/>
</dbReference>
<dbReference type="SUPFAM" id="SSF55326">
    <property type="entry name" value="PurM N-terminal domain-like"/>
    <property type="match status" value="1"/>
</dbReference>
<comment type="similarity">
    <text evidence="1">Belongs to the HypE family.</text>
</comment>
<feature type="domain" description="PurM-like C-terminal" evidence="3">
    <location>
        <begin position="152"/>
        <end position="301"/>
    </location>
</feature>
<dbReference type="CDD" id="cd06061">
    <property type="entry name" value="PurM-like1"/>
    <property type="match status" value="1"/>
</dbReference>
<dbReference type="InterPro" id="IPR036921">
    <property type="entry name" value="PurM-like_N_sf"/>
</dbReference>
<dbReference type="EMBL" id="FNDZ01000013">
    <property type="protein sequence ID" value="SDJ30985.1"/>
    <property type="molecule type" value="Genomic_DNA"/>
</dbReference>
<dbReference type="SUPFAM" id="SSF56042">
    <property type="entry name" value="PurM C-terminal domain-like"/>
    <property type="match status" value="1"/>
</dbReference>
<gene>
    <name evidence="4" type="ORF">SAMN05421804_11323</name>
</gene>
<dbReference type="Pfam" id="PF02769">
    <property type="entry name" value="AIRS_C"/>
    <property type="match status" value="1"/>
</dbReference>
<dbReference type="AlphaFoldDB" id="A0A1G8SQF6"/>
<dbReference type="PANTHER" id="PTHR30303:SF4">
    <property type="entry name" value="HYDROGENASE EXPRESSION_FORMATION PROTEIN HYPE"/>
    <property type="match status" value="1"/>
</dbReference>
<dbReference type="GO" id="GO:0051604">
    <property type="term" value="P:protein maturation"/>
    <property type="evidence" value="ECO:0007669"/>
    <property type="project" value="TreeGrafter"/>
</dbReference>
<dbReference type="PANTHER" id="PTHR30303">
    <property type="entry name" value="HYDROGENASE ISOENZYMES FORMATION PROTEIN HYPE"/>
    <property type="match status" value="1"/>
</dbReference>
<reference evidence="4 5" key="1">
    <citation type="submission" date="2016-10" db="EMBL/GenBank/DDBJ databases">
        <authorList>
            <person name="de Groot N.N."/>
        </authorList>
    </citation>
    <scope>NUCLEOTIDE SEQUENCE [LARGE SCALE GENOMIC DNA]</scope>
    <source>
        <strain evidence="4 5">CGMCC 1.5058</strain>
    </source>
</reference>
<dbReference type="Proteomes" id="UP000183255">
    <property type="component" value="Unassembled WGS sequence"/>
</dbReference>
<dbReference type="Gene3D" id="3.90.650.10">
    <property type="entry name" value="PurM-like C-terminal domain"/>
    <property type="match status" value="1"/>
</dbReference>
<dbReference type="InterPro" id="IPR036676">
    <property type="entry name" value="PurM-like_C_sf"/>
</dbReference>
<evidence type="ECO:0000259" key="3">
    <source>
        <dbReference type="Pfam" id="PF02769"/>
    </source>
</evidence>
<evidence type="ECO:0000256" key="1">
    <source>
        <dbReference type="ARBA" id="ARBA00006243"/>
    </source>
</evidence>
<accession>A0A1G8SQF6</accession>
<evidence type="ECO:0000259" key="2">
    <source>
        <dbReference type="Pfam" id="PF00586"/>
    </source>
</evidence>
<organism evidence="4 5">
    <name type="scientific">Proteiniclasticum ruminis</name>
    <dbReference type="NCBI Taxonomy" id="398199"/>
    <lineage>
        <taxon>Bacteria</taxon>
        <taxon>Bacillati</taxon>
        <taxon>Bacillota</taxon>
        <taxon>Clostridia</taxon>
        <taxon>Eubacteriales</taxon>
        <taxon>Clostridiaceae</taxon>
        <taxon>Proteiniclasticum</taxon>
    </lineage>
</organism>
<evidence type="ECO:0000313" key="4">
    <source>
        <dbReference type="EMBL" id="SDJ30985.1"/>
    </source>
</evidence>
<dbReference type="InterPro" id="IPR016188">
    <property type="entry name" value="PurM-like_N"/>
</dbReference>
<dbReference type="InterPro" id="IPR011854">
    <property type="entry name" value="HypE"/>
</dbReference>
<evidence type="ECO:0000313" key="5">
    <source>
        <dbReference type="Proteomes" id="UP000183255"/>
    </source>
</evidence>
<dbReference type="RefSeq" id="WP_031577465.1">
    <property type="nucleotide sequence ID" value="NZ_FNDZ01000013.1"/>
</dbReference>
<sequence length="327" mass="35175">MNTGKLNWDVLKKLLHENQGAIRKEVEKGGSVGEDCAVVSLEAGRLILSTDPVTAASENIGQIAYHININDIATTGAKPLGIMVTILAPPSAEITDIETVMREISSEARKHQVMILGGHTEVTDAVNRMVVSVTALGTMSSSEKVTWTSGAKAGDKILVTKTLGLEGSSILVSDFKKQSLEILSEEEYQEARSYGHALSVLPEGSLMGKAASSMHDITEGGVLGALWEVKEASGKGFRVFEELLPVTEVTKKLCAHFSLDPLRLISSGSMLITVEDEKEALRLLEQEGIKATVIGEITEEGASLVSGSIEHQVEAPLRDEIYKMYDE</sequence>
<dbReference type="PIRSF" id="PIRSF005644">
    <property type="entry name" value="Hdrgns_mtr_HypE"/>
    <property type="match status" value="1"/>
</dbReference>
<dbReference type="Pfam" id="PF00586">
    <property type="entry name" value="AIRS"/>
    <property type="match status" value="1"/>
</dbReference>
<protein>
    <submittedName>
        <fullName evidence="4">Hydrogenase expression/formation protein HypE</fullName>
    </submittedName>
</protein>